<sequence length="432" mass="47903">MTNTHVETRNDLPPLTGSHEVRHVSVRGRFVRKRNLSKGLVFGDVELQDGQLLEVMIRAQAGILDLAAIRQLNRDVHLGDLVTAHGTLQRKRHELESLDGWMLLLHSMHVDELGSLRHAGTVFSYTDSSATSSPNCAAGNGSWVLPPSSKAKAGNKYTNMVVIDGFNACKFYFSSSGGANCLRGEQCHFWHGQPEHFVENRRRWMKKRLEQRAKAAHLAGDSGDPHSKIGKAQRSRIFCDWLVSSVGEEQLASGTGVIDVAGGKGDIPTQLWIQRGIPTTLIDPRPMKLGKHNRKLVAKAEATTGRKMSPQLLRCLDDETLRLHIELFTDCSLLVGMHPDEATEAIVDIALALGKPFAIVPCCVMSRVFPHRICRDGTPVDTYETFVRYLLEKHPSVQSAFLPFAGRNQVLYLFDYDKGRNTGIDVVDPTSP</sequence>
<feature type="zinc finger region" description="C3H1-type" evidence="4">
    <location>
        <begin position="168"/>
        <end position="194"/>
    </location>
</feature>
<proteinExistence type="predicted"/>
<evidence type="ECO:0000256" key="4">
    <source>
        <dbReference type="PROSITE-ProRule" id="PRU00723"/>
    </source>
</evidence>
<dbReference type="GO" id="GO:0008270">
    <property type="term" value="F:zinc ion binding"/>
    <property type="evidence" value="ECO:0007669"/>
    <property type="project" value="UniProtKB-KW"/>
</dbReference>
<gene>
    <name evidence="6" type="ORF">HBR001_LOCUS5720</name>
</gene>
<comment type="caution">
    <text evidence="6">The sequence shown here is derived from an EMBL/GenBank/DDBJ whole genome shotgun (WGS) entry which is preliminary data.</text>
</comment>
<evidence type="ECO:0000256" key="1">
    <source>
        <dbReference type="ARBA" id="ARBA00022723"/>
    </source>
</evidence>
<dbReference type="InterPro" id="IPR012340">
    <property type="entry name" value="NA-bd_OB-fold"/>
</dbReference>
<evidence type="ECO:0000313" key="6">
    <source>
        <dbReference type="EMBL" id="CAI5733079.1"/>
    </source>
</evidence>
<dbReference type="InterPro" id="IPR036855">
    <property type="entry name" value="Znf_CCCH_sf"/>
</dbReference>
<feature type="domain" description="C3H1-type" evidence="5">
    <location>
        <begin position="168"/>
        <end position="194"/>
    </location>
</feature>
<dbReference type="Gene3D" id="2.40.50.140">
    <property type="entry name" value="Nucleic acid-binding proteins"/>
    <property type="match status" value="1"/>
</dbReference>
<dbReference type="InterPro" id="IPR000571">
    <property type="entry name" value="Znf_CCCH"/>
</dbReference>
<protein>
    <recommendedName>
        <fullName evidence="5">C3H1-type domain-containing protein</fullName>
    </recommendedName>
</protein>
<reference evidence="6" key="1">
    <citation type="submission" date="2022-12" db="EMBL/GenBank/DDBJ databases">
        <authorList>
            <person name="Webb A."/>
        </authorList>
    </citation>
    <scope>NUCLEOTIDE SEQUENCE</scope>
    <source>
        <strain evidence="6">Hp1</strain>
    </source>
</reference>
<dbReference type="AlphaFoldDB" id="A0AAV0U8H8"/>
<dbReference type="PROSITE" id="PS50103">
    <property type="entry name" value="ZF_C3H1"/>
    <property type="match status" value="1"/>
</dbReference>
<organism evidence="6 7">
    <name type="scientific">Hyaloperonospora brassicae</name>
    <name type="common">Brassica downy mildew</name>
    <name type="synonym">Peronospora brassicae</name>
    <dbReference type="NCBI Taxonomy" id="162125"/>
    <lineage>
        <taxon>Eukaryota</taxon>
        <taxon>Sar</taxon>
        <taxon>Stramenopiles</taxon>
        <taxon>Oomycota</taxon>
        <taxon>Peronosporomycetes</taxon>
        <taxon>Peronosporales</taxon>
        <taxon>Peronosporaceae</taxon>
        <taxon>Hyaloperonospora</taxon>
    </lineage>
</organism>
<evidence type="ECO:0000313" key="7">
    <source>
        <dbReference type="Proteomes" id="UP001162031"/>
    </source>
</evidence>
<keyword evidence="1 4" id="KW-0479">Metal-binding</keyword>
<name>A0AAV0U8H8_HYABA</name>
<dbReference type="Proteomes" id="UP001162031">
    <property type="component" value="Unassembled WGS sequence"/>
</dbReference>
<dbReference type="SUPFAM" id="SSF90229">
    <property type="entry name" value="CCCH zinc finger"/>
    <property type="match status" value="1"/>
</dbReference>
<evidence type="ECO:0000259" key="5">
    <source>
        <dbReference type="PROSITE" id="PS50103"/>
    </source>
</evidence>
<keyword evidence="3 4" id="KW-0862">Zinc</keyword>
<accession>A0AAV0U8H8</accession>
<keyword evidence="2 4" id="KW-0863">Zinc-finger</keyword>
<dbReference type="PANTHER" id="PTHR36971:SF3">
    <property type="entry name" value="C3H1-TYPE DOMAIN-CONTAINING PROTEIN"/>
    <property type="match status" value="1"/>
</dbReference>
<evidence type="ECO:0000256" key="2">
    <source>
        <dbReference type="ARBA" id="ARBA00022771"/>
    </source>
</evidence>
<evidence type="ECO:0000256" key="3">
    <source>
        <dbReference type="ARBA" id="ARBA00022833"/>
    </source>
</evidence>
<keyword evidence="7" id="KW-1185">Reference proteome</keyword>
<dbReference type="PANTHER" id="PTHR36971">
    <property type="entry name" value="UNNAMED PRODUCT"/>
    <property type="match status" value="1"/>
</dbReference>
<dbReference type="EMBL" id="CANTFL010001192">
    <property type="protein sequence ID" value="CAI5733079.1"/>
    <property type="molecule type" value="Genomic_DNA"/>
</dbReference>